<sequence length="196" mass="21070">MTGGVKTIGVLSQHDVDKAKTALAEKFLAKGKTAFAVAADDASAVFVVSDEEVTTDAEIGVEVDGFVVSGMATVAMVNYDEESLLSWAQDKLFSRAVDNSEIIQPQEGLPTVTLSSFDAQRGTAELSVVYGGQAALNPDSDKLDKSLFFGQTKDEVRRYLLTLDHVHGVDVKLSPAWIRSVPSVSDHVRVIVKKVQ</sequence>
<dbReference type="Proteomes" id="UP000228528">
    <property type="component" value="Unassembled WGS sequence"/>
</dbReference>
<name>A0A2M6NZE2_9BACT</name>
<dbReference type="EMBL" id="PFBW01000240">
    <property type="protein sequence ID" value="PIR76827.1"/>
    <property type="molecule type" value="Genomic_DNA"/>
</dbReference>
<dbReference type="AlphaFoldDB" id="A0A2M6NZE2"/>
<proteinExistence type="predicted"/>
<reference evidence="2" key="1">
    <citation type="submission" date="2017-09" db="EMBL/GenBank/DDBJ databases">
        <title>Depth-based differentiation of microbial function through sediment-hosted aquifers and enrichment of novel symbionts in the deep terrestrial subsurface.</title>
        <authorList>
            <person name="Probst A.J."/>
            <person name="Ladd B."/>
            <person name="Jarett J.K."/>
            <person name="Geller-Mcgrath D.E."/>
            <person name="Sieber C.M.K."/>
            <person name="Emerson J.B."/>
            <person name="Anantharaman K."/>
            <person name="Thomas B.C."/>
            <person name="Malmstrom R."/>
            <person name="Stieglmeier M."/>
            <person name="Klingl A."/>
            <person name="Woyke T."/>
            <person name="Ryan C.M."/>
            <person name="Banfield J.F."/>
        </authorList>
    </citation>
    <scope>NUCLEOTIDE SEQUENCE [LARGE SCALE GENOMIC DNA]</scope>
</reference>
<evidence type="ECO:0000313" key="1">
    <source>
        <dbReference type="EMBL" id="PIR76827.1"/>
    </source>
</evidence>
<gene>
    <name evidence="1" type="ORF">COU30_05775</name>
</gene>
<comment type="caution">
    <text evidence="1">The sequence shown here is derived from an EMBL/GenBank/DDBJ whole genome shotgun (WGS) entry which is preliminary data.</text>
</comment>
<organism evidence="1 2">
    <name type="scientific">Candidatus Magasanikbacteria bacterium CG10_big_fil_rev_8_21_14_0_10_38_6</name>
    <dbReference type="NCBI Taxonomy" id="1974647"/>
    <lineage>
        <taxon>Bacteria</taxon>
        <taxon>Candidatus Magasanikiibacteriota</taxon>
    </lineage>
</organism>
<protein>
    <submittedName>
        <fullName evidence="1">Uncharacterized protein</fullName>
    </submittedName>
</protein>
<evidence type="ECO:0000313" key="2">
    <source>
        <dbReference type="Proteomes" id="UP000228528"/>
    </source>
</evidence>
<accession>A0A2M6NZE2</accession>